<keyword evidence="3 6" id="KW-0547">Nucleotide-binding</keyword>
<dbReference type="CDD" id="cd01992">
    <property type="entry name" value="TilS_N"/>
    <property type="match status" value="1"/>
</dbReference>
<dbReference type="InterPro" id="IPR012094">
    <property type="entry name" value="tRNA_Ile_lys_synt"/>
</dbReference>
<evidence type="ECO:0000259" key="7">
    <source>
        <dbReference type="Pfam" id="PF01171"/>
    </source>
</evidence>
<proteinExistence type="inferred from homology"/>
<dbReference type="GO" id="GO:0006400">
    <property type="term" value="P:tRNA modification"/>
    <property type="evidence" value="ECO:0007669"/>
    <property type="project" value="UniProtKB-UniRule"/>
</dbReference>
<feature type="binding site" evidence="6">
    <location>
        <begin position="30"/>
        <end position="35"/>
    </location>
    <ligand>
        <name>ATP</name>
        <dbReference type="ChEBI" id="CHEBI:30616"/>
    </ligand>
</feature>
<dbReference type="PANTHER" id="PTHR43033">
    <property type="entry name" value="TRNA(ILE)-LYSIDINE SYNTHASE-RELATED"/>
    <property type="match status" value="1"/>
</dbReference>
<keyword evidence="9" id="KW-1185">Reference proteome</keyword>
<dbReference type="GO" id="GO:0032267">
    <property type="term" value="F:tRNA(Ile)-lysidine synthase activity"/>
    <property type="evidence" value="ECO:0007669"/>
    <property type="project" value="UniProtKB-EC"/>
</dbReference>
<keyword evidence="1 6" id="KW-0436">Ligase</keyword>
<dbReference type="Pfam" id="PF01171">
    <property type="entry name" value="ATP_bind_3"/>
    <property type="match status" value="1"/>
</dbReference>
<reference evidence="8 9" key="1">
    <citation type="submission" date="2016-10" db="EMBL/GenBank/DDBJ databases">
        <authorList>
            <person name="de Groot N.N."/>
        </authorList>
    </citation>
    <scope>NUCLEOTIDE SEQUENCE [LARGE SCALE GENOMIC DNA]</scope>
    <source>
        <strain evidence="8 9">DSM 16077</strain>
    </source>
</reference>
<gene>
    <name evidence="6" type="primary">tilS</name>
    <name evidence="8" type="ORF">SAMN04488568_11617</name>
</gene>
<evidence type="ECO:0000256" key="1">
    <source>
        <dbReference type="ARBA" id="ARBA00022598"/>
    </source>
</evidence>
<dbReference type="EMBL" id="FNHG01000016">
    <property type="protein sequence ID" value="SDM62136.1"/>
    <property type="molecule type" value="Genomic_DNA"/>
</dbReference>
<evidence type="ECO:0000256" key="6">
    <source>
        <dbReference type="HAMAP-Rule" id="MF_01161"/>
    </source>
</evidence>
<dbReference type="SUPFAM" id="SSF52402">
    <property type="entry name" value="Adenine nucleotide alpha hydrolases-like"/>
    <property type="match status" value="1"/>
</dbReference>
<dbReference type="PANTHER" id="PTHR43033:SF1">
    <property type="entry name" value="TRNA(ILE)-LYSIDINE SYNTHASE-RELATED"/>
    <property type="match status" value="1"/>
</dbReference>
<sequence>MRAGADFPARLNAWLDRHHPGPEPIALGYSGGGDSHALLCLTANWARARGIVLHALIVDHGLRPQSAAEARQAMVAARRLGAAPQILRWSGDKPVTGLQAAARQARHVLLAQACRARGIDQLLLAHTGDDQAETVWMRLQAGAGWRGCASMAERVASPVWPQGRGVEILRPLLDARRAELREYLTVSGERWIEDPSNQDTHYTRIRIRQRLEALEAAGFVPGRLNELARDLGAIERSERLAVAAAAREAVRFHSWGGAQLDIDRLMLAAPVIRRRLVETLALAISGRAVTARQSGLDGLVEQVLSGGSGSAAGVQSTRWRGGSWMFRDPGAVLGRVDRPGGKSLDLKPDTAQVWDGRYEIETSIVNIIAEPLGKGYKGIGVRRDLETIPGPARTGLLTLRCEGEVLAIAGVRHHPDVGIVPLMEQRFHSRLLCDPAFKPGLGQPAPA</sequence>
<dbReference type="GO" id="GO:0005524">
    <property type="term" value="F:ATP binding"/>
    <property type="evidence" value="ECO:0007669"/>
    <property type="project" value="UniProtKB-UniRule"/>
</dbReference>
<keyword evidence="6" id="KW-0963">Cytoplasm</keyword>
<comment type="subcellular location">
    <subcellularLocation>
        <location evidence="6">Cytoplasm</location>
    </subcellularLocation>
</comment>
<comment type="function">
    <text evidence="6">Ligates lysine onto the cytidine present at position 34 of the AUA codon-specific tRNA(Ile) that contains the anticodon CAU, in an ATP-dependent manner. Cytidine is converted to lysidine, thus changing the amino acid specificity of the tRNA from methionine to isoleucine.</text>
</comment>
<evidence type="ECO:0000313" key="9">
    <source>
        <dbReference type="Proteomes" id="UP000199759"/>
    </source>
</evidence>
<dbReference type="STRING" id="144026.SAMN04488568_11617"/>
<dbReference type="RefSeq" id="WP_233342458.1">
    <property type="nucleotide sequence ID" value="NZ_FNHG01000016.1"/>
</dbReference>
<feature type="domain" description="tRNA(Ile)-lysidine/2-thiocytidine synthase N-terminal" evidence="7">
    <location>
        <begin position="25"/>
        <end position="209"/>
    </location>
</feature>
<evidence type="ECO:0000256" key="4">
    <source>
        <dbReference type="ARBA" id="ARBA00022840"/>
    </source>
</evidence>
<comment type="catalytic activity">
    <reaction evidence="5 6">
        <text>cytidine(34) in tRNA(Ile2) + L-lysine + ATP = lysidine(34) in tRNA(Ile2) + AMP + diphosphate + H(+)</text>
        <dbReference type="Rhea" id="RHEA:43744"/>
        <dbReference type="Rhea" id="RHEA-COMP:10625"/>
        <dbReference type="Rhea" id="RHEA-COMP:10670"/>
        <dbReference type="ChEBI" id="CHEBI:15378"/>
        <dbReference type="ChEBI" id="CHEBI:30616"/>
        <dbReference type="ChEBI" id="CHEBI:32551"/>
        <dbReference type="ChEBI" id="CHEBI:33019"/>
        <dbReference type="ChEBI" id="CHEBI:82748"/>
        <dbReference type="ChEBI" id="CHEBI:83665"/>
        <dbReference type="ChEBI" id="CHEBI:456215"/>
        <dbReference type="EC" id="6.3.4.19"/>
    </reaction>
</comment>
<dbReference type="InterPro" id="IPR014729">
    <property type="entry name" value="Rossmann-like_a/b/a_fold"/>
</dbReference>
<dbReference type="Proteomes" id="UP000199759">
    <property type="component" value="Unassembled WGS sequence"/>
</dbReference>
<dbReference type="HAMAP" id="MF_01161">
    <property type="entry name" value="tRNA_Ile_lys_synt"/>
    <property type="match status" value="1"/>
</dbReference>
<keyword evidence="4 6" id="KW-0067">ATP-binding</keyword>
<dbReference type="Gene3D" id="3.40.50.620">
    <property type="entry name" value="HUPs"/>
    <property type="match status" value="1"/>
</dbReference>
<evidence type="ECO:0000256" key="2">
    <source>
        <dbReference type="ARBA" id="ARBA00022694"/>
    </source>
</evidence>
<evidence type="ECO:0000256" key="3">
    <source>
        <dbReference type="ARBA" id="ARBA00022741"/>
    </source>
</evidence>
<dbReference type="GO" id="GO:0005737">
    <property type="term" value="C:cytoplasm"/>
    <property type="evidence" value="ECO:0007669"/>
    <property type="project" value="UniProtKB-SubCell"/>
</dbReference>
<comment type="similarity">
    <text evidence="6">Belongs to the tRNA(Ile)-lysidine synthase family.</text>
</comment>
<dbReference type="AlphaFoldDB" id="A0A1G9UQI8"/>
<evidence type="ECO:0000313" key="8">
    <source>
        <dbReference type="EMBL" id="SDM62136.1"/>
    </source>
</evidence>
<protein>
    <recommendedName>
        <fullName evidence="6">tRNA(Ile)-lysidine synthase</fullName>
        <ecNumber evidence="6">6.3.4.19</ecNumber>
    </recommendedName>
    <alternativeName>
        <fullName evidence="6">tRNA(Ile)-2-lysyl-cytidine synthase</fullName>
    </alternativeName>
    <alternativeName>
        <fullName evidence="6">tRNA(Ile)-lysidine synthetase</fullName>
    </alternativeName>
</protein>
<accession>A0A1G9UQI8</accession>
<name>A0A1G9UQI8_9PROT</name>
<dbReference type="InterPro" id="IPR011063">
    <property type="entry name" value="TilS/TtcA_N"/>
</dbReference>
<keyword evidence="2 6" id="KW-0819">tRNA processing</keyword>
<organism evidence="8 9">
    <name type="scientific">Maricaulis salignorans</name>
    <dbReference type="NCBI Taxonomy" id="144026"/>
    <lineage>
        <taxon>Bacteria</taxon>
        <taxon>Pseudomonadati</taxon>
        <taxon>Pseudomonadota</taxon>
        <taxon>Alphaproteobacteria</taxon>
        <taxon>Maricaulales</taxon>
        <taxon>Maricaulaceae</taxon>
        <taxon>Maricaulis</taxon>
    </lineage>
</organism>
<dbReference type="NCBIfam" id="TIGR02432">
    <property type="entry name" value="lysidine_TilS_N"/>
    <property type="match status" value="1"/>
</dbReference>
<dbReference type="EC" id="6.3.4.19" evidence="6"/>
<comment type="domain">
    <text evidence="6">The N-terminal region contains the highly conserved SGGXDS motif, predicted to be a P-loop motif involved in ATP binding.</text>
</comment>
<dbReference type="InterPro" id="IPR012795">
    <property type="entry name" value="tRNA_Ile_lys_synt_N"/>
</dbReference>
<evidence type="ECO:0000256" key="5">
    <source>
        <dbReference type="ARBA" id="ARBA00048539"/>
    </source>
</evidence>